<gene>
    <name evidence="1" type="ORF">Bca52824_035316</name>
</gene>
<keyword evidence="2" id="KW-1185">Reference proteome</keyword>
<name>A0A8X7V1L0_BRACI</name>
<proteinExistence type="predicted"/>
<reference evidence="1 2" key="1">
    <citation type="submission" date="2020-02" db="EMBL/GenBank/DDBJ databases">
        <authorList>
            <person name="Ma Q."/>
            <person name="Huang Y."/>
            <person name="Song X."/>
            <person name="Pei D."/>
        </authorList>
    </citation>
    <scope>NUCLEOTIDE SEQUENCE [LARGE SCALE GENOMIC DNA]</scope>
    <source>
        <strain evidence="1">Sxm20200214</strain>
        <tissue evidence="1">Leaf</tissue>
    </source>
</reference>
<organism evidence="1 2">
    <name type="scientific">Brassica carinata</name>
    <name type="common">Ethiopian mustard</name>
    <name type="synonym">Abyssinian cabbage</name>
    <dbReference type="NCBI Taxonomy" id="52824"/>
    <lineage>
        <taxon>Eukaryota</taxon>
        <taxon>Viridiplantae</taxon>
        <taxon>Streptophyta</taxon>
        <taxon>Embryophyta</taxon>
        <taxon>Tracheophyta</taxon>
        <taxon>Spermatophyta</taxon>
        <taxon>Magnoliopsida</taxon>
        <taxon>eudicotyledons</taxon>
        <taxon>Gunneridae</taxon>
        <taxon>Pentapetalae</taxon>
        <taxon>rosids</taxon>
        <taxon>malvids</taxon>
        <taxon>Brassicales</taxon>
        <taxon>Brassicaceae</taxon>
        <taxon>Brassiceae</taxon>
        <taxon>Brassica</taxon>
    </lineage>
</organism>
<dbReference type="EMBL" id="JAAMPC010000008">
    <property type="protein sequence ID" value="KAG2298844.1"/>
    <property type="molecule type" value="Genomic_DNA"/>
</dbReference>
<accession>A0A8X7V1L0</accession>
<dbReference type="AlphaFoldDB" id="A0A8X7V1L0"/>
<sequence length="71" mass="8297">MSEEEERGDCTEDYHRRVDICNELPLSFAAKGEIFYVDCGGMERSHDCRGTEKSLDCGGAERRLNRRRKRR</sequence>
<evidence type="ECO:0000313" key="2">
    <source>
        <dbReference type="Proteomes" id="UP000886595"/>
    </source>
</evidence>
<comment type="caution">
    <text evidence="1">The sequence shown here is derived from an EMBL/GenBank/DDBJ whole genome shotgun (WGS) entry which is preliminary data.</text>
</comment>
<protein>
    <submittedName>
        <fullName evidence="1">Uncharacterized protein</fullName>
    </submittedName>
</protein>
<dbReference type="Proteomes" id="UP000886595">
    <property type="component" value="Unassembled WGS sequence"/>
</dbReference>
<evidence type="ECO:0000313" key="1">
    <source>
        <dbReference type="EMBL" id="KAG2298844.1"/>
    </source>
</evidence>